<evidence type="ECO:0000256" key="2">
    <source>
        <dbReference type="ARBA" id="ARBA00004236"/>
    </source>
</evidence>
<dbReference type="InterPro" id="IPR005467">
    <property type="entry name" value="His_kinase_dom"/>
</dbReference>
<dbReference type="PANTHER" id="PTHR45436:SF5">
    <property type="entry name" value="SENSOR HISTIDINE KINASE TRCS"/>
    <property type="match status" value="1"/>
</dbReference>
<dbReference type="EMBL" id="JAHXZI010000007">
    <property type="protein sequence ID" value="MBW6434913.1"/>
    <property type="molecule type" value="Genomic_DNA"/>
</dbReference>
<name>A0ABS7B1Q3_9ACTN</name>
<keyword evidence="6" id="KW-0812">Transmembrane</keyword>
<feature type="domain" description="HAMP" evidence="12">
    <location>
        <begin position="254"/>
        <end position="307"/>
    </location>
</feature>
<comment type="caution">
    <text evidence="13">The sequence shown here is derived from an EMBL/GenBank/DDBJ whole genome shotgun (WGS) entry which is preliminary data.</text>
</comment>
<dbReference type="InterPro" id="IPR003661">
    <property type="entry name" value="HisK_dim/P_dom"/>
</dbReference>
<dbReference type="InterPro" id="IPR050428">
    <property type="entry name" value="TCS_sensor_his_kinase"/>
</dbReference>
<evidence type="ECO:0000313" key="14">
    <source>
        <dbReference type="Proteomes" id="UP001519863"/>
    </source>
</evidence>
<dbReference type="Gene3D" id="6.10.340.10">
    <property type="match status" value="1"/>
</dbReference>
<dbReference type="SUPFAM" id="SSF158472">
    <property type="entry name" value="HAMP domain-like"/>
    <property type="match status" value="1"/>
</dbReference>
<dbReference type="SUPFAM" id="SSF47384">
    <property type="entry name" value="Homodimeric domain of signal transducing histidine kinase"/>
    <property type="match status" value="1"/>
</dbReference>
<dbReference type="PANTHER" id="PTHR45436">
    <property type="entry name" value="SENSOR HISTIDINE KINASE YKOH"/>
    <property type="match status" value="1"/>
</dbReference>
<comment type="catalytic activity">
    <reaction evidence="1">
        <text>ATP + protein L-histidine = ADP + protein N-phospho-L-histidine.</text>
        <dbReference type="EC" id="2.7.13.3"/>
    </reaction>
</comment>
<dbReference type="InterPro" id="IPR036097">
    <property type="entry name" value="HisK_dim/P_sf"/>
</dbReference>
<dbReference type="GO" id="GO:0016301">
    <property type="term" value="F:kinase activity"/>
    <property type="evidence" value="ECO:0007669"/>
    <property type="project" value="UniProtKB-KW"/>
</dbReference>
<dbReference type="Gene3D" id="3.30.565.10">
    <property type="entry name" value="Histidine kinase-like ATPase, C-terminal domain"/>
    <property type="match status" value="1"/>
</dbReference>
<sequence>MCRSGCGASRRSVAWVTGWWTAVRRPWLPSPAAVRVRAAAAAALAAALCLGGGAFWLRQVIYADSVAGSIATARSQALAIASTYDTPAARINADGGTLARGPVDLDVESDLARDGYDRWYEFPYYGMGISFAVVDDHGEVLLAQNQLAYYVRESGLTFPPSPPRQSDFSFGRLDVFLRPPGNGAQGQHDGREVTLVTYNFSPSGPESKDVEATVYMLISPLDAEAAVAPVDHWLRRGLPTAVLFVAVVAWWAAGRALRPVERMRAELARITAADMSSRVPQPRTGDEIARLAVTMNATLDRLADAAERQRRFVADAAHELRSPLAGLRNTVEVAATHGGTADPKVLGAGIERLQRLTDDLLLLARLERTAPARGKPIDVAAIAEELAGERRYRVPPDERFIVVAPEPALVTGREEELARMLRNILDNASRYARDRVTVTVTKPGPGLVRVEVHDDGPGIPEADRERVFERFARIDEARDRGHGGAGLGLAIARDIAVRHGGSLYAAGATGGARLVAELPQSPPN</sequence>
<dbReference type="CDD" id="cd00075">
    <property type="entry name" value="HATPase"/>
    <property type="match status" value="1"/>
</dbReference>
<dbReference type="Pfam" id="PF02518">
    <property type="entry name" value="HATPase_c"/>
    <property type="match status" value="1"/>
</dbReference>
<dbReference type="Pfam" id="PF00672">
    <property type="entry name" value="HAMP"/>
    <property type="match status" value="1"/>
</dbReference>
<keyword evidence="10" id="KW-0472">Membrane</keyword>
<evidence type="ECO:0000256" key="5">
    <source>
        <dbReference type="ARBA" id="ARBA00022679"/>
    </source>
</evidence>
<evidence type="ECO:0000256" key="1">
    <source>
        <dbReference type="ARBA" id="ARBA00000085"/>
    </source>
</evidence>
<evidence type="ECO:0000256" key="9">
    <source>
        <dbReference type="ARBA" id="ARBA00023012"/>
    </source>
</evidence>
<dbReference type="PROSITE" id="PS50885">
    <property type="entry name" value="HAMP"/>
    <property type="match status" value="1"/>
</dbReference>
<dbReference type="CDD" id="cd06225">
    <property type="entry name" value="HAMP"/>
    <property type="match status" value="1"/>
</dbReference>
<dbReference type="SMART" id="SM00388">
    <property type="entry name" value="HisKA"/>
    <property type="match status" value="1"/>
</dbReference>
<dbReference type="SMART" id="SM00387">
    <property type="entry name" value="HATPase_c"/>
    <property type="match status" value="1"/>
</dbReference>
<dbReference type="InterPro" id="IPR003660">
    <property type="entry name" value="HAMP_dom"/>
</dbReference>
<keyword evidence="4" id="KW-0597">Phosphoprotein</keyword>
<evidence type="ECO:0000256" key="7">
    <source>
        <dbReference type="ARBA" id="ARBA00022777"/>
    </source>
</evidence>
<dbReference type="InterPro" id="IPR036890">
    <property type="entry name" value="HATPase_C_sf"/>
</dbReference>
<keyword evidence="8" id="KW-1133">Transmembrane helix</keyword>
<dbReference type="CDD" id="cd00082">
    <property type="entry name" value="HisKA"/>
    <property type="match status" value="1"/>
</dbReference>
<accession>A0ABS7B1Q3</accession>
<feature type="domain" description="Histidine kinase" evidence="11">
    <location>
        <begin position="315"/>
        <end position="522"/>
    </location>
</feature>
<keyword evidence="14" id="KW-1185">Reference proteome</keyword>
<keyword evidence="7 13" id="KW-0418">Kinase</keyword>
<dbReference type="InterPro" id="IPR003594">
    <property type="entry name" value="HATPase_dom"/>
</dbReference>
<evidence type="ECO:0000313" key="13">
    <source>
        <dbReference type="EMBL" id="MBW6434913.1"/>
    </source>
</evidence>
<evidence type="ECO:0000256" key="8">
    <source>
        <dbReference type="ARBA" id="ARBA00022989"/>
    </source>
</evidence>
<dbReference type="InterPro" id="IPR004358">
    <property type="entry name" value="Sig_transdc_His_kin-like_C"/>
</dbReference>
<evidence type="ECO:0000256" key="10">
    <source>
        <dbReference type="ARBA" id="ARBA00023136"/>
    </source>
</evidence>
<evidence type="ECO:0000259" key="11">
    <source>
        <dbReference type="PROSITE" id="PS50109"/>
    </source>
</evidence>
<dbReference type="SUPFAM" id="SSF55874">
    <property type="entry name" value="ATPase domain of HSP90 chaperone/DNA topoisomerase II/histidine kinase"/>
    <property type="match status" value="1"/>
</dbReference>
<dbReference type="EC" id="2.7.13.3" evidence="3"/>
<evidence type="ECO:0000259" key="12">
    <source>
        <dbReference type="PROSITE" id="PS50885"/>
    </source>
</evidence>
<proteinExistence type="predicted"/>
<evidence type="ECO:0000256" key="6">
    <source>
        <dbReference type="ARBA" id="ARBA00022692"/>
    </source>
</evidence>
<comment type="subcellular location">
    <subcellularLocation>
        <location evidence="2">Cell membrane</location>
    </subcellularLocation>
</comment>
<keyword evidence="9" id="KW-0902">Two-component regulatory system</keyword>
<dbReference type="Proteomes" id="UP001519863">
    <property type="component" value="Unassembled WGS sequence"/>
</dbReference>
<dbReference type="PRINTS" id="PR00344">
    <property type="entry name" value="BCTRLSENSOR"/>
</dbReference>
<dbReference type="Gene3D" id="1.10.287.130">
    <property type="match status" value="1"/>
</dbReference>
<dbReference type="PROSITE" id="PS50109">
    <property type="entry name" value="HIS_KIN"/>
    <property type="match status" value="1"/>
</dbReference>
<reference evidence="13 14" key="1">
    <citation type="journal article" date="2013" name="Antonie Van Leeuwenhoek">
        <title>Actinoplanes hulinensis sp. nov., a novel actinomycete isolated from soybean root (Glycine max (L.) Merr).</title>
        <authorList>
            <person name="Shen Y."/>
            <person name="Liu C."/>
            <person name="Wang X."/>
            <person name="Zhao J."/>
            <person name="Jia F."/>
            <person name="Zhang Y."/>
            <person name="Wang L."/>
            <person name="Yang D."/>
            <person name="Xiang W."/>
        </authorList>
    </citation>
    <scope>NUCLEOTIDE SEQUENCE [LARGE SCALE GENOMIC DNA]</scope>
    <source>
        <strain evidence="13 14">NEAU-M9</strain>
    </source>
</reference>
<evidence type="ECO:0000256" key="4">
    <source>
        <dbReference type="ARBA" id="ARBA00022553"/>
    </source>
</evidence>
<organism evidence="13 14">
    <name type="scientific">Actinoplanes hulinensis</name>
    <dbReference type="NCBI Taxonomy" id="1144547"/>
    <lineage>
        <taxon>Bacteria</taxon>
        <taxon>Bacillati</taxon>
        <taxon>Actinomycetota</taxon>
        <taxon>Actinomycetes</taxon>
        <taxon>Micromonosporales</taxon>
        <taxon>Micromonosporaceae</taxon>
        <taxon>Actinoplanes</taxon>
    </lineage>
</organism>
<keyword evidence="5" id="KW-0808">Transferase</keyword>
<dbReference type="SMART" id="SM00304">
    <property type="entry name" value="HAMP"/>
    <property type="match status" value="1"/>
</dbReference>
<protein>
    <recommendedName>
        <fullName evidence="3">histidine kinase</fullName>
        <ecNumber evidence="3">2.7.13.3</ecNumber>
    </recommendedName>
</protein>
<evidence type="ECO:0000256" key="3">
    <source>
        <dbReference type="ARBA" id="ARBA00012438"/>
    </source>
</evidence>
<dbReference type="Pfam" id="PF00512">
    <property type="entry name" value="HisKA"/>
    <property type="match status" value="1"/>
</dbReference>
<gene>
    <name evidence="13" type="ORF">KZ829_14315</name>
</gene>